<dbReference type="Proteomes" id="UP000830835">
    <property type="component" value="Unassembled WGS sequence"/>
</dbReference>
<organism evidence="2 3">
    <name type="scientific">Thermostichus vulcanus str. 'Rupite'</name>
    <dbReference type="NCBI Taxonomy" id="2813851"/>
    <lineage>
        <taxon>Bacteria</taxon>
        <taxon>Bacillati</taxon>
        <taxon>Cyanobacteriota</taxon>
        <taxon>Cyanophyceae</taxon>
        <taxon>Thermostichales</taxon>
        <taxon>Thermostichaceae</taxon>
        <taxon>Thermostichus</taxon>
    </lineage>
</organism>
<comment type="caution">
    <text evidence="2">The sequence shown here is derived from an EMBL/GenBank/DDBJ whole genome shotgun (WGS) entry which is preliminary data.</text>
</comment>
<gene>
    <name evidence="2" type="ORF">JX360_13050</name>
</gene>
<evidence type="ECO:0000256" key="1">
    <source>
        <dbReference type="SAM" id="MobiDB-lite"/>
    </source>
</evidence>
<dbReference type="EMBL" id="JAFIRA010000037">
    <property type="protein sequence ID" value="MCJ2543818.1"/>
    <property type="molecule type" value="Genomic_DNA"/>
</dbReference>
<dbReference type="SUPFAM" id="SSF160246">
    <property type="entry name" value="EspE N-terminal domain-like"/>
    <property type="match status" value="1"/>
</dbReference>
<keyword evidence="3" id="KW-1185">Reference proteome</keyword>
<accession>A0ABT0CDE8</accession>
<evidence type="ECO:0000313" key="3">
    <source>
        <dbReference type="Proteomes" id="UP000830835"/>
    </source>
</evidence>
<feature type="compositionally biased region" description="Basic and acidic residues" evidence="1">
    <location>
        <begin position="124"/>
        <end position="134"/>
    </location>
</feature>
<dbReference type="RefSeq" id="WP_244351735.1">
    <property type="nucleotide sequence ID" value="NZ_JAFIRA010000037.1"/>
</dbReference>
<name>A0ABT0CDE8_THEVL</name>
<evidence type="ECO:0000313" key="2">
    <source>
        <dbReference type="EMBL" id="MCJ2543818.1"/>
    </source>
</evidence>
<reference evidence="2" key="1">
    <citation type="submission" date="2021-02" db="EMBL/GenBank/DDBJ databases">
        <title>The CRISPR/cas machinery reduction and long-range gene transfer in the hot spring cyanobacterium Synechococcus.</title>
        <authorList>
            <person name="Dvorak P."/>
            <person name="Jahodarova E."/>
            <person name="Hasler P."/>
            <person name="Poulickova A."/>
        </authorList>
    </citation>
    <scope>NUCLEOTIDE SEQUENCE</scope>
    <source>
        <strain evidence="2">Rupite</strain>
    </source>
</reference>
<dbReference type="InterPro" id="IPR037257">
    <property type="entry name" value="T2SS_E_N_sf"/>
</dbReference>
<feature type="compositionally biased region" description="Polar residues" evidence="1">
    <location>
        <begin position="182"/>
        <end position="191"/>
    </location>
</feature>
<sequence>MSADLPNEPGSPPKVPEKQPIGQVLKQAGLLNEGQIQVALMDQKYSGLLFGEVLVARGWIKPETITFFLDHLILPRTSEEQSPSTIPPVAPPVDFQPDPSPRDPATVPKPLTSATEPPPPPDEDLSRYITRSERIPSVPIRTNAPSAQRPTQPPAAIPPHADRRTRSGLNPFRRTAPPTQFPSPTLFQAKSSKSKETFFSGLKVDGYSIQEEWDAASEHLLDELLEDSDLRELLE</sequence>
<protein>
    <submittedName>
        <fullName evidence="2">Uncharacterized protein</fullName>
    </submittedName>
</protein>
<feature type="region of interest" description="Disordered" evidence="1">
    <location>
        <begin position="79"/>
        <end position="192"/>
    </location>
</feature>
<proteinExistence type="predicted"/>